<dbReference type="AlphaFoldDB" id="A0A0B9H3T2"/>
<feature type="transmembrane region" description="Helical" evidence="1">
    <location>
        <begin position="12"/>
        <end position="32"/>
    </location>
</feature>
<proteinExistence type="predicted"/>
<keyword evidence="1" id="KW-0472">Membrane</keyword>
<evidence type="ECO:0000313" key="2">
    <source>
        <dbReference type="EMBL" id="KHT63547.1"/>
    </source>
</evidence>
<evidence type="ECO:0000256" key="1">
    <source>
        <dbReference type="SAM" id="Phobius"/>
    </source>
</evidence>
<feature type="transmembrane region" description="Helical" evidence="1">
    <location>
        <begin position="370"/>
        <end position="392"/>
    </location>
</feature>
<keyword evidence="1" id="KW-0812">Transmembrane</keyword>
<gene>
    <name evidence="2" type="ORF">RJ45_11385</name>
</gene>
<sequence length="479" mass="54921">MLQGDNMSKQSITYLLLLVSGIYLTLETSFFLSLMNAIRVDGVHTIEDIELYGRSLSGVGMSILAFKQYAMGEKAREKWKICLLLVCTFCGTYYGQKLVVDTYIDSRGEAEQARHYRAYMIQKSYSNNIRFLKNQSMGDKTTDVQIALLAPIAINQARQFNDQARLKTDYWLPIYQSEFKSNLAFYYDHYRKVSGAINSVLERYRKAARNAEKPLQDKGAAEYRKVVSNYNRYIRRLGHEKITQRIKDEIYKKSGIRMSTNWHPTKGRREFTQKYMAQFSSEIATEKQRKLQSLYGVKVALKHLDSPLNSPAVIKAINEKIDIFSSQKPLRLNLTKESFYRHFKDVVPNNLKEKYSIGYSQRDPELMEKAGRIFIVPFVALFFSALCIVLNTRSFVASLIKVFCFGNVNSKAFKWVNAGLWLAVVFAPLAFAKTMFVDTAYISKQLEALPVWQQVALTYTGSASVAINSIVGDTYIPLF</sequence>
<accession>A0A0B9H3T2</accession>
<dbReference type="EMBL" id="JWLZ01000155">
    <property type="protein sequence ID" value="KHT63547.1"/>
    <property type="molecule type" value="Genomic_DNA"/>
</dbReference>
<protein>
    <submittedName>
        <fullName evidence="2">Uncharacterized protein</fullName>
    </submittedName>
</protein>
<evidence type="ECO:0000313" key="3">
    <source>
        <dbReference type="Proteomes" id="UP000031278"/>
    </source>
</evidence>
<feature type="transmembrane region" description="Helical" evidence="1">
    <location>
        <begin position="412"/>
        <end position="432"/>
    </location>
</feature>
<comment type="caution">
    <text evidence="2">The sequence shown here is derived from an EMBL/GenBank/DDBJ whole genome shotgun (WGS) entry which is preliminary data.</text>
</comment>
<dbReference type="Proteomes" id="UP000031278">
    <property type="component" value="Unassembled WGS sequence"/>
</dbReference>
<name>A0A0B9H3T2_9GAMM</name>
<keyword evidence="1" id="KW-1133">Transmembrane helix</keyword>
<organism evidence="2 3">
    <name type="scientific">Photobacterium gaetbulicola</name>
    <dbReference type="NCBI Taxonomy" id="1295392"/>
    <lineage>
        <taxon>Bacteria</taxon>
        <taxon>Pseudomonadati</taxon>
        <taxon>Pseudomonadota</taxon>
        <taxon>Gammaproteobacteria</taxon>
        <taxon>Vibrionales</taxon>
        <taxon>Vibrionaceae</taxon>
        <taxon>Photobacterium</taxon>
    </lineage>
</organism>
<reference evidence="2 3" key="1">
    <citation type="submission" date="2014-12" db="EMBL/GenBank/DDBJ databases">
        <title>Genome sequencing of Photobacterium gaetbulicola AD005a.</title>
        <authorList>
            <person name="Adrian T.G.S."/>
            <person name="Chan K.G."/>
        </authorList>
    </citation>
    <scope>NUCLEOTIDE SEQUENCE [LARGE SCALE GENOMIC DNA]</scope>
    <source>
        <strain evidence="2 3">AD005a</strain>
    </source>
</reference>